<dbReference type="Proteomes" id="UP000298493">
    <property type="component" value="Unassembled WGS sequence"/>
</dbReference>
<gene>
    <name evidence="1" type="ORF">E6O75_ATG00536</name>
</gene>
<sequence>MTLPTAISASEDGPGLESGMDDIFNRPWPLRSFEIPMIEWWVYGTVGIWNGRKDWCSFTGRVAIVSTHLKTSLKCKRLERVVDQHVSHLVISSTIILFLVTLDNDTRDTLDLPLSRDAALKTRPGTPTALIGVYRADPARFTTSLTQHVNAAPTSSTLGVEVYGATSDLSRIGWNKKANSFDCQGPSDPVGTLLPGHPPLHALSARRAASKTLTHHRDLVHITLYDKTQFEDDDTSGSGYEFVLELDLCIKLRDVNFERKTSSI</sequence>
<reference evidence="1 2" key="1">
    <citation type="submission" date="2019-04" db="EMBL/GenBank/DDBJ databases">
        <title>High contiguity whole genome sequence and gene annotation resource for two Venturia nashicola isolates.</title>
        <authorList>
            <person name="Prokchorchik M."/>
            <person name="Won K."/>
            <person name="Lee Y."/>
            <person name="Choi E.D."/>
            <person name="Segonzac C."/>
            <person name="Sohn K.H."/>
        </authorList>
    </citation>
    <scope>NUCLEOTIDE SEQUENCE [LARGE SCALE GENOMIC DNA]</scope>
    <source>
        <strain evidence="1 2">PRI2</strain>
    </source>
</reference>
<comment type="caution">
    <text evidence="1">The sequence shown here is derived from an EMBL/GenBank/DDBJ whole genome shotgun (WGS) entry which is preliminary data.</text>
</comment>
<proteinExistence type="predicted"/>
<name>A0A4Z1PNK7_9PEZI</name>
<keyword evidence="2" id="KW-1185">Reference proteome</keyword>
<dbReference type="EMBL" id="SNSC02000001">
    <property type="protein sequence ID" value="TID27769.1"/>
    <property type="molecule type" value="Genomic_DNA"/>
</dbReference>
<accession>A0A4Z1PNK7</accession>
<protein>
    <submittedName>
        <fullName evidence="1">Uncharacterized protein</fullName>
    </submittedName>
</protein>
<evidence type="ECO:0000313" key="1">
    <source>
        <dbReference type="EMBL" id="TID27769.1"/>
    </source>
</evidence>
<dbReference type="AlphaFoldDB" id="A0A4Z1PNK7"/>
<organism evidence="1 2">
    <name type="scientific">Venturia nashicola</name>
    <dbReference type="NCBI Taxonomy" id="86259"/>
    <lineage>
        <taxon>Eukaryota</taxon>
        <taxon>Fungi</taxon>
        <taxon>Dikarya</taxon>
        <taxon>Ascomycota</taxon>
        <taxon>Pezizomycotina</taxon>
        <taxon>Dothideomycetes</taxon>
        <taxon>Pleosporomycetidae</taxon>
        <taxon>Venturiales</taxon>
        <taxon>Venturiaceae</taxon>
        <taxon>Venturia</taxon>
    </lineage>
</organism>
<evidence type="ECO:0000313" key="2">
    <source>
        <dbReference type="Proteomes" id="UP000298493"/>
    </source>
</evidence>